<dbReference type="EC" id="2.7.7.7" evidence="11"/>
<dbReference type="Gene3D" id="1.10.8.60">
    <property type="match status" value="1"/>
</dbReference>
<evidence type="ECO:0000313" key="13">
    <source>
        <dbReference type="EMBL" id="OHA56874.1"/>
    </source>
</evidence>
<keyword evidence="8 11" id="KW-0067">ATP-binding</keyword>
<dbReference type="Gene3D" id="3.40.50.300">
    <property type="entry name" value="P-loop containing nucleotide triphosphate hydrolases"/>
    <property type="match status" value="1"/>
</dbReference>
<evidence type="ECO:0000256" key="10">
    <source>
        <dbReference type="ARBA" id="ARBA00049244"/>
    </source>
</evidence>
<keyword evidence="6 11" id="KW-0547">Nucleotide-binding</keyword>
<dbReference type="AlphaFoldDB" id="A0A1G2Q8N6"/>
<keyword evidence="4 11" id="KW-0235">DNA replication</keyword>
<evidence type="ECO:0000256" key="3">
    <source>
        <dbReference type="ARBA" id="ARBA00022695"/>
    </source>
</evidence>
<dbReference type="PANTHER" id="PTHR11669:SF0">
    <property type="entry name" value="PROTEIN STICHEL-LIKE 2"/>
    <property type="match status" value="1"/>
</dbReference>
<dbReference type="InterPro" id="IPR050238">
    <property type="entry name" value="DNA_Rep/Repair_Clamp_Loader"/>
</dbReference>
<comment type="similarity">
    <text evidence="1 11">Belongs to the DnaX/STICHEL family.</text>
</comment>
<evidence type="ECO:0000256" key="2">
    <source>
        <dbReference type="ARBA" id="ARBA00022679"/>
    </source>
</evidence>
<evidence type="ECO:0000256" key="8">
    <source>
        <dbReference type="ARBA" id="ARBA00022840"/>
    </source>
</evidence>
<dbReference type="GO" id="GO:0009360">
    <property type="term" value="C:DNA polymerase III complex"/>
    <property type="evidence" value="ECO:0007669"/>
    <property type="project" value="InterPro"/>
</dbReference>
<comment type="catalytic activity">
    <reaction evidence="10 11">
        <text>DNA(n) + a 2'-deoxyribonucleoside 5'-triphosphate = DNA(n+1) + diphosphate</text>
        <dbReference type="Rhea" id="RHEA:22508"/>
        <dbReference type="Rhea" id="RHEA-COMP:17339"/>
        <dbReference type="Rhea" id="RHEA-COMP:17340"/>
        <dbReference type="ChEBI" id="CHEBI:33019"/>
        <dbReference type="ChEBI" id="CHEBI:61560"/>
        <dbReference type="ChEBI" id="CHEBI:173112"/>
        <dbReference type="EC" id="2.7.7.7"/>
    </reaction>
</comment>
<dbReference type="NCBIfam" id="TIGR02397">
    <property type="entry name" value="dnaX_nterm"/>
    <property type="match status" value="1"/>
</dbReference>
<evidence type="ECO:0000256" key="9">
    <source>
        <dbReference type="ARBA" id="ARBA00022932"/>
    </source>
</evidence>
<organism evidence="13 14">
    <name type="scientific">Candidatus Veblenbacteria bacterium RIFOXYD1_FULL_43_11</name>
    <dbReference type="NCBI Taxonomy" id="1802429"/>
    <lineage>
        <taxon>Bacteria</taxon>
        <taxon>Candidatus Vebleniibacteriota</taxon>
    </lineage>
</organism>
<comment type="subunit">
    <text evidence="11">DNA polymerase III contains a core (composed of alpha, epsilon and theta chains) that associates with a tau subunit. This core dimerizes to form the POLIII' complex. PolIII' associates with the gamma complex (composed of gamma, delta, delta', psi and chi chains) and with the beta chain to form the complete DNA polymerase III complex.</text>
</comment>
<evidence type="ECO:0000256" key="5">
    <source>
        <dbReference type="ARBA" id="ARBA00022723"/>
    </source>
</evidence>
<dbReference type="FunFam" id="3.40.50.300:FF:000014">
    <property type="entry name" value="DNA polymerase III subunit gamma/tau"/>
    <property type="match status" value="1"/>
</dbReference>
<dbReference type="NCBIfam" id="NF004046">
    <property type="entry name" value="PRK05563.1"/>
    <property type="match status" value="1"/>
</dbReference>
<dbReference type="SMART" id="SM00382">
    <property type="entry name" value="AAA"/>
    <property type="match status" value="1"/>
</dbReference>
<dbReference type="GO" id="GO:0046872">
    <property type="term" value="F:metal ion binding"/>
    <property type="evidence" value="ECO:0007669"/>
    <property type="project" value="UniProtKB-KW"/>
</dbReference>
<dbReference type="SUPFAM" id="SSF52540">
    <property type="entry name" value="P-loop containing nucleoside triphosphate hydrolases"/>
    <property type="match status" value="1"/>
</dbReference>
<dbReference type="Gene3D" id="1.20.272.10">
    <property type="match status" value="1"/>
</dbReference>
<evidence type="ECO:0000259" key="12">
    <source>
        <dbReference type="SMART" id="SM00382"/>
    </source>
</evidence>
<evidence type="ECO:0000256" key="7">
    <source>
        <dbReference type="ARBA" id="ARBA00022833"/>
    </source>
</evidence>
<dbReference type="Pfam" id="PF12169">
    <property type="entry name" value="DNA_pol3_gamma3"/>
    <property type="match status" value="1"/>
</dbReference>
<evidence type="ECO:0000256" key="11">
    <source>
        <dbReference type="RuleBase" id="RU364063"/>
    </source>
</evidence>
<keyword evidence="5" id="KW-0479">Metal-binding</keyword>
<dbReference type="InterPro" id="IPR003593">
    <property type="entry name" value="AAA+_ATPase"/>
</dbReference>
<dbReference type="EMBL" id="MHTF01000025">
    <property type="protein sequence ID" value="OHA56874.1"/>
    <property type="molecule type" value="Genomic_DNA"/>
</dbReference>
<keyword evidence="9 11" id="KW-0239">DNA-directed DNA polymerase</keyword>
<sequence length="502" mass="55987">MTSSLYRKYRPPVFAEVVGQEHVTRTLQNEIIQQQIAHAYLFCGMRGIGKTTVARLLAKAINCEQRRKQDSEPCNKCQSCQAINSGRSLDLLEIDAASNRRIDDIREIKEHIPYGPSQSKFKVVIVDEVHMLTTEAFNALLKTLEEPPAHVLFILCTTEVHKLPETIVSRCQRFDFKRLSSAVLFERLRDLAKREGIKVEETVLGQIVELAGGSSRDAEGYLGKLITLGEKTITPAVASLVLPHSDLAQALDFIGYLIKAETSRAVELINSFLEEGGDIAYFYRQVLNLMRKMLLVKLGGKLADEASIDLLPEFQEKLIDLSSRLTQARLQLMLERWLAADSSWRSSELWQLPLELAAVEIGSLTNTAKVEGGNSDENSKAKTATKANLPADKVEASGLNLQQITERWLEVVADLREYNHSLSFILSVARPIKLEGETLTVGFSYQLHLDRVKDPKIIKVVEESLAKIFGIKLRLRGESDEATTGADLLSNVLTTFGGQVIE</sequence>
<evidence type="ECO:0000313" key="14">
    <source>
        <dbReference type="Proteomes" id="UP000176772"/>
    </source>
</evidence>
<feature type="domain" description="AAA+ ATPase" evidence="12">
    <location>
        <begin position="36"/>
        <end position="180"/>
    </location>
</feature>
<dbReference type="GO" id="GO:0003887">
    <property type="term" value="F:DNA-directed DNA polymerase activity"/>
    <property type="evidence" value="ECO:0007669"/>
    <property type="project" value="UniProtKB-KW"/>
</dbReference>
<reference evidence="13 14" key="1">
    <citation type="journal article" date="2016" name="Nat. Commun.">
        <title>Thousands of microbial genomes shed light on interconnected biogeochemical processes in an aquifer system.</title>
        <authorList>
            <person name="Anantharaman K."/>
            <person name="Brown C.T."/>
            <person name="Hug L.A."/>
            <person name="Sharon I."/>
            <person name="Castelle C.J."/>
            <person name="Probst A.J."/>
            <person name="Thomas B.C."/>
            <person name="Singh A."/>
            <person name="Wilkins M.J."/>
            <person name="Karaoz U."/>
            <person name="Brodie E.L."/>
            <person name="Williams K.H."/>
            <person name="Hubbard S.S."/>
            <person name="Banfield J.F."/>
        </authorList>
    </citation>
    <scope>NUCLEOTIDE SEQUENCE [LARGE SCALE GENOMIC DNA]</scope>
</reference>
<dbReference type="InterPro" id="IPR022754">
    <property type="entry name" value="DNA_pol_III_gamma-3"/>
</dbReference>
<comment type="function">
    <text evidence="11">DNA polymerase III is a complex, multichain enzyme responsible for most of the replicative synthesis in bacteria. This DNA polymerase also exhibits 3' to 5' exonuclease activity.</text>
</comment>
<dbReference type="GO" id="GO:0006261">
    <property type="term" value="P:DNA-templated DNA replication"/>
    <property type="evidence" value="ECO:0007669"/>
    <property type="project" value="TreeGrafter"/>
</dbReference>
<keyword evidence="3 11" id="KW-0548">Nucleotidyltransferase</keyword>
<dbReference type="InterPro" id="IPR027417">
    <property type="entry name" value="P-loop_NTPase"/>
</dbReference>
<dbReference type="InterPro" id="IPR008921">
    <property type="entry name" value="DNA_pol3_clamp-load_cplx_C"/>
</dbReference>
<proteinExistence type="inferred from homology"/>
<dbReference type="InterPro" id="IPR012763">
    <property type="entry name" value="DNA_pol_III_sug/sutau_N"/>
</dbReference>
<dbReference type="PANTHER" id="PTHR11669">
    <property type="entry name" value="REPLICATION FACTOR C / DNA POLYMERASE III GAMMA-TAU SUBUNIT"/>
    <property type="match status" value="1"/>
</dbReference>
<name>A0A1G2Q8N6_9BACT</name>
<dbReference type="SUPFAM" id="SSF48019">
    <property type="entry name" value="post-AAA+ oligomerization domain-like"/>
    <property type="match status" value="1"/>
</dbReference>
<dbReference type="GO" id="GO:0003677">
    <property type="term" value="F:DNA binding"/>
    <property type="evidence" value="ECO:0007669"/>
    <property type="project" value="InterPro"/>
</dbReference>
<accession>A0A1G2Q8N6</accession>
<keyword evidence="2 11" id="KW-0808">Transferase</keyword>
<evidence type="ECO:0000256" key="6">
    <source>
        <dbReference type="ARBA" id="ARBA00022741"/>
    </source>
</evidence>
<keyword evidence="7" id="KW-0862">Zinc</keyword>
<evidence type="ECO:0000256" key="1">
    <source>
        <dbReference type="ARBA" id="ARBA00006360"/>
    </source>
</evidence>
<protein>
    <recommendedName>
        <fullName evidence="11">DNA polymerase III subunit gamma/tau</fullName>
        <ecNumber evidence="11">2.7.7.7</ecNumber>
    </recommendedName>
</protein>
<dbReference type="Proteomes" id="UP000176772">
    <property type="component" value="Unassembled WGS sequence"/>
</dbReference>
<dbReference type="CDD" id="cd00009">
    <property type="entry name" value="AAA"/>
    <property type="match status" value="1"/>
</dbReference>
<gene>
    <name evidence="11" type="primary">dnaX</name>
    <name evidence="13" type="ORF">A2588_03210</name>
</gene>
<evidence type="ECO:0000256" key="4">
    <source>
        <dbReference type="ARBA" id="ARBA00022705"/>
    </source>
</evidence>
<dbReference type="Pfam" id="PF13177">
    <property type="entry name" value="DNA_pol3_delta2"/>
    <property type="match status" value="1"/>
</dbReference>
<comment type="caution">
    <text evidence="13">The sequence shown here is derived from an EMBL/GenBank/DDBJ whole genome shotgun (WGS) entry which is preliminary data.</text>
</comment>
<dbReference type="GO" id="GO:0005524">
    <property type="term" value="F:ATP binding"/>
    <property type="evidence" value="ECO:0007669"/>
    <property type="project" value="UniProtKB-KW"/>
</dbReference>